<feature type="transmembrane region" description="Helical" evidence="1">
    <location>
        <begin position="7"/>
        <end position="35"/>
    </location>
</feature>
<evidence type="ECO:0000313" key="3">
    <source>
        <dbReference type="Proteomes" id="UP000076632"/>
    </source>
</evidence>
<accession>A0A165IKC4</accession>
<sequence length="80" mass="9356">MRYINPTLFAASCLLYSYIILLFQIQIPLLIFYTLTAGNNTIDSVFTKGLLRVSTDVVIKYQHLHPVYFTEITHERPIEY</sequence>
<dbReference type="AlphaFoldDB" id="A0A165IKC4"/>
<dbReference type="GeneID" id="28901892"/>
<dbReference type="RefSeq" id="XP_018190573.1">
    <property type="nucleotide sequence ID" value="XM_018336755.1"/>
</dbReference>
<keyword evidence="1" id="KW-1133">Transmembrane helix</keyword>
<evidence type="ECO:0000313" key="2">
    <source>
        <dbReference type="EMBL" id="KZF25018.1"/>
    </source>
</evidence>
<organism evidence="2 3">
    <name type="scientific">Xylona heveae (strain CBS 132557 / TC161)</name>
    <dbReference type="NCBI Taxonomy" id="1328760"/>
    <lineage>
        <taxon>Eukaryota</taxon>
        <taxon>Fungi</taxon>
        <taxon>Dikarya</taxon>
        <taxon>Ascomycota</taxon>
        <taxon>Pezizomycotina</taxon>
        <taxon>Xylonomycetes</taxon>
        <taxon>Xylonales</taxon>
        <taxon>Xylonaceae</taxon>
        <taxon>Xylona</taxon>
    </lineage>
</organism>
<keyword evidence="3" id="KW-1185">Reference proteome</keyword>
<dbReference type="InParanoid" id="A0A165IKC4"/>
<protein>
    <submittedName>
        <fullName evidence="2">Uncharacterized protein</fullName>
    </submittedName>
</protein>
<evidence type="ECO:0000256" key="1">
    <source>
        <dbReference type="SAM" id="Phobius"/>
    </source>
</evidence>
<dbReference type="Proteomes" id="UP000076632">
    <property type="component" value="Unassembled WGS sequence"/>
</dbReference>
<keyword evidence="1" id="KW-0812">Transmembrane</keyword>
<gene>
    <name evidence="2" type="ORF">L228DRAFT_60247</name>
</gene>
<dbReference type="EMBL" id="KV407455">
    <property type="protein sequence ID" value="KZF25018.1"/>
    <property type="molecule type" value="Genomic_DNA"/>
</dbReference>
<keyword evidence="1" id="KW-0472">Membrane</keyword>
<name>A0A165IKC4_XYLHT</name>
<reference evidence="2 3" key="1">
    <citation type="journal article" date="2016" name="Fungal Biol.">
        <title>The genome of Xylona heveae provides a window into fungal endophytism.</title>
        <authorList>
            <person name="Gazis R."/>
            <person name="Kuo A."/>
            <person name="Riley R."/>
            <person name="LaButti K."/>
            <person name="Lipzen A."/>
            <person name="Lin J."/>
            <person name="Amirebrahimi M."/>
            <person name="Hesse C.N."/>
            <person name="Spatafora J.W."/>
            <person name="Henrissat B."/>
            <person name="Hainaut M."/>
            <person name="Grigoriev I.V."/>
            <person name="Hibbett D.S."/>
        </authorList>
    </citation>
    <scope>NUCLEOTIDE SEQUENCE [LARGE SCALE GENOMIC DNA]</scope>
    <source>
        <strain evidence="2 3">TC161</strain>
    </source>
</reference>
<proteinExistence type="predicted"/>